<evidence type="ECO:0000256" key="2">
    <source>
        <dbReference type="ARBA" id="ARBA00022448"/>
    </source>
</evidence>
<keyword evidence="9" id="KW-1185">Reference proteome</keyword>
<keyword evidence="5 6" id="KW-0472">Membrane</keyword>
<dbReference type="KEGG" id="wei:EQG49_11330"/>
<dbReference type="Proteomes" id="UP000292886">
    <property type="component" value="Chromosome"/>
</dbReference>
<evidence type="ECO:0000313" key="9">
    <source>
        <dbReference type="Proteomes" id="UP000292886"/>
    </source>
</evidence>
<dbReference type="PANTHER" id="PTHR42718:SF9">
    <property type="entry name" value="MAJOR FACILITATOR SUPERFAMILY MULTIDRUG TRANSPORTER MFSC"/>
    <property type="match status" value="1"/>
</dbReference>
<evidence type="ECO:0000256" key="4">
    <source>
        <dbReference type="ARBA" id="ARBA00022989"/>
    </source>
</evidence>
<dbReference type="InterPro" id="IPR036259">
    <property type="entry name" value="MFS_trans_sf"/>
</dbReference>
<dbReference type="AlphaFoldDB" id="A0A4P6YVV2"/>
<keyword evidence="4 6" id="KW-1133">Transmembrane helix</keyword>
<sequence>MVEKTETISRQTILAIIATGLFGFTGILTETSMNVTFPELMQNFNITIGTVQWITTAYLLTVALTMTVSAYLKNVLSPRMIFYAALIFFVVGDVLAIASNSFALLLIGRIIQGAGTGIVTPLLFNIILEYVPFSKVGQYMGFGTMILSLAPAFGPMFGGLVAYYLPWRAIFWLVLPVALISFILGVKNIPAVKPTGTHRDFDFLRFILLAISFSTFLYGLNTVEHGDVSLAMVANFAVAVVAMGLFIYRSKHSKKMFLNIDIISSKALRFSLLAYFIYQFTNLAVNFMIPTYIQLVLGSTTLLAGFALMPGSLVGALMNPVFGRLYDEHGPKIPLLLGNSIFAVVVLIYSIIAQNMVIWAITLIYVFLTVGRSMAFGNSMATGLSQIDAKDRPDGNAIYNTAQQFAGAIGTTIASLFLKVDHQATASVATQTARGTQHAFIFILALALINFGLFGLTFKFLQPTKK</sequence>
<evidence type="ECO:0000259" key="7">
    <source>
        <dbReference type="PROSITE" id="PS50850"/>
    </source>
</evidence>
<feature type="transmembrane region" description="Helical" evidence="6">
    <location>
        <begin position="295"/>
        <end position="321"/>
    </location>
</feature>
<feature type="transmembrane region" description="Helical" evidence="6">
    <location>
        <begin position="203"/>
        <end position="223"/>
    </location>
</feature>
<dbReference type="Gene3D" id="1.20.1250.20">
    <property type="entry name" value="MFS general substrate transporter like domains"/>
    <property type="match status" value="2"/>
</dbReference>
<name>A0A4P6YVV2_9LACO</name>
<evidence type="ECO:0000256" key="6">
    <source>
        <dbReference type="SAM" id="Phobius"/>
    </source>
</evidence>
<dbReference type="InterPro" id="IPR011701">
    <property type="entry name" value="MFS"/>
</dbReference>
<keyword evidence="2" id="KW-0813">Transport</keyword>
<organism evidence="8 9">
    <name type="scientific">Periweissella cryptocerci</name>
    <dbReference type="NCBI Taxonomy" id="2506420"/>
    <lineage>
        <taxon>Bacteria</taxon>
        <taxon>Bacillati</taxon>
        <taxon>Bacillota</taxon>
        <taxon>Bacilli</taxon>
        <taxon>Lactobacillales</taxon>
        <taxon>Lactobacillaceae</taxon>
        <taxon>Periweissella</taxon>
    </lineage>
</organism>
<feature type="transmembrane region" description="Helical" evidence="6">
    <location>
        <begin position="397"/>
        <end position="418"/>
    </location>
</feature>
<comment type="subcellular location">
    <subcellularLocation>
        <location evidence="1">Cell membrane</location>
        <topology evidence="1">Multi-pass membrane protein</topology>
    </subcellularLocation>
</comment>
<dbReference type="PRINTS" id="PR01036">
    <property type="entry name" value="TCRTETB"/>
</dbReference>
<feature type="transmembrane region" description="Helical" evidence="6">
    <location>
        <begin position="229"/>
        <end position="248"/>
    </location>
</feature>
<proteinExistence type="predicted"/>
<dbReference type="PROSITE" id="PS50850">
    <property type="entry name" value="MFS"/>
    <property type="match status" value="1"/>
</dbReference>
<dbReference type="SUPFAM" id="SSF103473">
    <property type="entry name" value="MFS general substrate transporter"/>
    <property type="match status" value="1"/>
</dbReference>
<gene>
    <name evidence="8" type="ORF">EQG49_11330</name>
</gene>
<feature type="transmembrane region" description="Helical" evidence="6">
    <location>
        <begin position="438"/>
        <end position="461"/>
    </location>
</feature>
<evidence type="ECO:0000313" key="8">
    <source>
        <dbReference type="EMBL" id="QBO36999.1"/>
    </source>
</evidence>
<dbReference type="OrthoDB" id="9816041at2"/>
<feature type="transmembrane region" description="Helical" evidence="6">
    <location>
        <begin position="81"/>
        <end position="104"/>
    </location>
</feature>
<dbReference type="Pfam" id="PF07690">
    <property type="entry name" value="MFS_1"/>
    <property type="match status" value="1"/>
</dbReference>
<keyword evidence="3 6" id="KW-0812">Transmembrane</keyword>
<reference evidence="9" key="1">
    <citation type="submission" date="2019-03" db="EMBL/GenBank/DDBJ databases">
        <title>Weissella sp. 26KH-42 Genome sequencing.</title>
        <authorList>
            <person name="Heo J."/>
            <person name="Kim S.-J."/>
            <person name="Kim J.-S."/>
            <person name="Hong S.-B."/>
            <person name="Kwon S.-W."/>
        </authorList>
    </citation>
    <scope>NUCLEOTIDE SEQUENCE [LARGE SCALE GENOMIC DNA]</scope>
    <source>
        <strain evidence="9">26KH-42</strain>
    </source>
</reference>
<accession>A0A4P6YVV2</accession>
<evidence type="ECO:0000256" key="1">
    <source>
        <dbReference type="ARBA" id="ARBA00004651"/>
    </source>
</evidence>
<dbReference type="RefSeq" id="WP_133364076.1">
    <property type="nucleotide sequence ID" value="NZ_CP037940.1"/>
</dbReference>
<protein>
    <submittedName>
        <fullName evidence="8">MFS transporter</fullName>
    </submittedName>
</protein>
<dbReference type="InterPro" id="IPR020846">
    <property type="entry name" value="MFS_dom"/>
</dbReference>
<feature type="transmembrane region" description="Helical" evidence="6">
    <location>
        <begin position="140"/>
        <end position="164"/>
    </location>
</feature>
<feature type="domain" description="Major facilitator superfamily (MFS) profile" evidence="7">
    <location>
        <begin position="11"/>
        <end position="462"/>
    </location>
</feature>
<feature type="transmembrane region" description="Helical" evidence="6">
    <location>
        <begin position="268"/>
        <end position="289"/>
    </location>
</feature>
<dbReference type="PANTHER" id="PTHR42718">
    <property type="entry name" value="MAJOR FACILITATOR SUPERFAMILY MULTIDRUG TRANSPORTER MFSC"/>
    <property type="match status" value="1"/>
</dbReference>
<feature type="transmembrane region" description="Helical" evidence="6">
    <location>
        <begin position="333"/>
        <end position="352"/>
    </location>
</feature>
<evidence type="ECO:0000256" key="5">
    <source>
        <dbReference type="ARBA" id="ARBA00023136"/>
    </source>
</evidence>
<feature type="transmembrane region" description="Helical" evidence="6">
    <location>
        <begin position="170"/>
        <end position="191"/>
    </location>
</feature>
<dbReference type="GO" id="GO:0022857">
    <property type="term" value="F:transmembrane transporter activity"/>
    <property type="evidence" value="ECO:0007669"/>
    <property type="project" value="InterPro"/>
</dbReference>
<dbReference type="EMBL" id="CP037940">
    <property type="protein sequence ID" value="QBO36999.1"/>
    <property type="molecule type" value="Genomic_DNA"/>
</dbReference>
<feature type="transmembrane region" description="Helical" evidence="6">
    <location>
        <begin position="51"/>
        <end position="72"/>
    </location>
</feature>
<evidence type="ECO:0000256" key="3">
    <source>
        <dbReference type="ARBA" id="ARBA00022692"/>
    </source>
</evidence>
<feature type="transmembrane region" description="Helical" evidence="6">
    <location>
        <begin position="12"/>
        <end position="31"/>
    </location>
</feature>
<feature type="transmembrane region" description="Helical" evidence="6">
    <location>
        <begin position="358"/>
        <end position="376"/>
    </location>
</feature>
<dbReference type="GO" id="GO:0005886">
    <property type="term" value="C:plasma membrane"/>
    <property type="evidence" value="ECO:0007669"/>
    <property type="project" value="UniProtKB-SubCell"/>
</dbReference>